<name>A0A8G2BYH4_9BACT</name>
<organism evidence="1 2">
    <name type="scientific">Parabacteroides chinchillae</name>
    <dbReference type="NCBI Taxonomy" id="871327"/>
    <lineage>
        <taxon>Bacteria</taxon>
        <taxon>Pseudomonadati</taxon>
        <taxon>Bacteroidota</taxon>
        <taxon>Bacteroidia</taxon>
        <taxon>Bacteroidales</taxon>
        <taxon>Tannerellaceae</taxon>
        <taxon>Parabacteroides</taxon>
    </lineage>
</organism>
<dbReference type="AlphaFoldDB" id="A0A8G2BYH4"/>
<sequence>MYKIKAYLEYLIIKRSLIGFFLFATISLTINAQTIAEQTKLKQRIEFRQMCEKAISDAETDNPNSLSKALWITSAFNFKGINVDSLLDKLIANYDNLSMENKYALLAVLAEYPYSEKRFILNKAIKENQPKLSLLAYSILHQKCDNVDTNNTVYDDKTWSLIKEQINESAYQMELSNNQLQECISYIKQNYPIQYHLIVLTRADRNIPAKVYILAPGDSTLKGKECLSYLARSAYNILPYFTNGNTPCGVFKIIKKSVSSNNFIGPTTTLVTELPYESSVKEWNNTANNWSEKVYENMWPASICKIPILWQAYLSGKVGRSEIIVHGSTIDPYFFREEPYFPLTPSLGCLSALELWDMNTGGYLESHQKRLVDKLPDCTEKLGFMYVLQIDENAYRKN</sequence>
<protein>
    <submittedName>
        <fullName evidence="1">Uncharacterized protein</fullName>
    </submittedName>
</protein>
<dbReference type="RefSeq" id="WP_146059491.1">
    <property type="nucleotide sequence ID" value="NZ_FNVS01000019.1"/>
</dbReference>
<dbReference type="Proteomes" id="UP000236725">
    <property type="component" value="Unassembled WGS sequence"/>
</dbReference>
<dbReference type="EMBL" id="FNVS01000019">
    <property type="protein sequence ID" value="SEG19567.1"/>
    <property type="molecule type" value="Genomic_DNA"/>
</dbReference>
<keyword evidence="2" id="KW-1185">Reference proteome</keyword>
<evidence type="ECO:0000313" key="2">
    <source>
        <dbReference type="Proteomes" id="UP000236725"/>
    </source>
</evidence>
<accession>A0A8G2BYH4</accession>
<evidence type="ECO:0000313" key="1">
    <source>
        <dbReference type="EMBL" id="SEG19567.1"/>
    </source>
</evidence>
<reference evidence="1 2" key="1">
    <citation type="submission" date="2016-10" db="EMBL/GenBank/DDBJ databases">
        <authorList>
            <person name="Varghese N."/>
            <person name="Submissions S."/>
        </authorList>
    </citation>
    <scope>NUCLEOTIDE SEQUENCE [LARGE SCALE GENOMIC DNA]</scope>
    <source>
        <strain evidence="1 2">DSM 29073</strain>
    </source>
</reference>
<comment type="caution">
    <text evidence="1">The sequence shown here is derived from an EMBL/GenBank/DDBJ whole genome shotgun (WGS) entry which is preliminary data.</text>
</comment>
<gene>
    <name evidence="1" type="ORF">SAMN05444001_11950</name>
</gene>
<proteinExistence type="predicted"/>